<proteinExistence type="predicted"/>
<comment type="caution">
    <text evidence="2">The sequence shown here is derived from an EMBL/GenBank/DDBJ whole genome shotgun (WGS) entry which is preliminary data.</text>
</comment>
<sequence length="321" mass="38032">MSGNVKKFKSKGYESINRNMLHDVENLSLQAIGLLSNLTAMPDSWTIYKTELYQRYAKNGRTSVQNAWNELVENNYVVQLRRRVGKKFEYVYYHSQEKFTDEDIREIEEKEGCSVWDGKKSSNVENQHSKKSAASNVDFGLPKMDFPKSTYNKLSNKEIKYKDKDLDTIDTDDALHNQFDFPDSLSQDKKEELKEKYMEQAFYDNQERIPKRLARVLQVFSESPEQAKKYYEMILLAKHNVEKETDCVIWLEHERELEHQIIQAFSRAVRKIEKEQNVKNESGYIYTAIFELLTKEMADRKQNYRNQNTGVLYNWLDDEDD</sequence>
<protein>
    <recommendedName>
        <fullName evidence="1">Replication initiator protein A C-terminal domain-containing protein</fullName>
    </recommendedName>
</protein>
<accession>A0ABW4KI00</accession>
<keyword evidence="3" id="KW-1185">Reference proteome</keyword>
<gene>
    <name evidence="2" type="ORF">ACFSCZ_12640</name>
</gene>
<evidence type="ECO:0000259" key="1">
    <source>
        <dbReference type="Pfam" id="PF18008"/>
    </source>
</evidence>
<feature type="domain" description="Replication initiator protein A C-terminal" evidence="1">
    <location>
        <begin position="210"/>
        <end position="293"/>
    </location>
</feature>
<dbReference type="InterPro" id="IPR041151">
    <property type="entry name" value="Bac_RepA_C"/>
</dbReference>
<name>A0ABW4KI00_9BACI</name>
<dbReference type="Pfam" id="PF18008">
    <property type="entry name" value="Bac_RepA_C"/>
    <property type="match status" value="1"/>
</dbReference>
<organism evidence="2 3">
    <name type="scientific">Siminovitchia sediminis</name>
    <dbReference type="NCBI Taxonomy" id="1274353"/>
    <lineage>
        <taxon>Bacteria</taxon>
        <taxon>Bacillati</taxon>
        <taxon>Bacillota</taxon>
        <taxon>Bacilli</taxon>
        <taxon>Bacillales</taxon>
        <taxon>Bacillaceae</taxon>
        <taxon>Siminovitchia</taxon>
    </lineage>
</organism>
<dbReference type="EMBL" id="JBHUEO010000037">
    <property type="protein sequence ID" value="MFD1707572.1"/>
    <property type="molecule type" value="Genomic_DNA"/>
</dbReference>
<evidence type="ECO:0000313" key="3">
    <source>
        <dbReference type="Proteomes" id="UP001597301"/>
    </source>
</evidence>
<evidence type="ECO:0000313" key="2">
    <source>
        <dbReference type="EMBL" id="MFD1707572.1"/>
    </source>
</evidence>
<reference evidence="3" key="1">
    <citation type="journal article" date="2019" name="Int. J. Syst. Evol. Microbiol.">
        <title>The Global Catalogue of Microorganisms (GCM) 10K type strain sequencing project: providing services to taxonomists for standard genome sequencing and annotation.</title>
        <authorList>
            <consortium name="The Broad Institute Genomics Platform"/>
            <consortium name="The Broad Institute Genome Sequencing Center for Infectious Disease"/>
            <person name="Wu L."/>
            <person name="Ma J."/>
        </authorList>
    </citation>
    <scope>NUCLEOTIDE SEQUENCE [LARGE SCALE GENOMIC DNA]</scope>
    <source>
        <strain evidence="3">CGMCC 1.12295</strain>
    </source>
</reference>
<dbReference type="RefSeq" id="WP_380774285.1">
    <property type="nucleotide sequence ID" value="NZ_JBHUEO010000037.1"/>
</dbReference>
<dbReference type="Proteomes" id="UP001597301">
    <property type="component" value="Unassembled WGS sequence"/>
</dbReference>